<keyword evidence="9" id="KW-1185">Reference proteome</keyword>
<proteinExistence type="predicted"/>
<gene>
    <name evidence="8" type="ORF">RKE40_26770</name>
</gene>
<feature type="transmembrane region" description="Helical" evidence="6">
    <location>
        <begin position="251"/>
        <end position="270"/>
    </location>
</feature>
<dbReference type="PROSITE" id="PS50801">
    <property type="entry name" value="STAS"/>
    <property type="match status" value="1"/>
</dbReference>
<feature type="transmembrane region" description="Helical" evidence="6">
    <location>
        <begin position="201"/>
        <end position="218"/>
    </location>
</feature>
<sequence length="581" mass="60595">MRARDLLPASLVGYRLESLRFDVTAGLAVAAVAIPSAIAYPAIAGLPAEVGLYASILPLVGYALFGPSRKLMVGPDAATMTVLAAALATLPLDNPADRVAAAAALALMVGVLCVLAGRLSLGVVASFLSRPILIGFISGISISILIGQIGRLTGVRIEGDGLVQPLLEIFRKAGLIHWPSLGFGAAMFGLLVLLARLRSPIPGPLVVVVLAGIASALFDLEGRGMKVIGSLPSTMPSLSLPDVSRLPLKELLLGAGAVWLVSVSSGLVAARSFGARDKFDVDADRELTGLGYGNIFSGLFSGFPVTVSDSRTAINISAGARSQISGLVAAFALTALLLYLNDALRLLPNPALGAILAFAALNLIDLHGLREIWRVSRTEFIFALISMWGAISLGVLSGVVIAIAGTLLHVLLKEMRPRVALLGRIAGRPGFYKLHRSERAAPVPGMVIFLVQGSILFFNTDFLRDRFESVAQAAPPGTHWFLVDASAVAQVDTTAVAMLQKLRADLSQLGLTLVLAELHREPWEILQRAGFFEGPEATMVFDDVEDAVSALAGREPGTAAQPAPAGIGSKGPAGEGRAGSV</sequence>
<feature type="transmembrane region" description="Helical" evidence="6">
    <location>
        <begin position="21"/>
        <end position="44"/>
    </location>
</feature>
<feature type="region of interest" description="Disordered" evidence="5">
    <location>
        <begin position="555"/>
        <end position="581"/>
    </location>
</feature>
<feature type="domain" description="STAS" evidence="7">
    <location>
        <begin position="436"/>
        <end position="551"/>
    </location>
</feature>
<dbReference type="Gene3D" id="3.30.750.24">
    <property type="entry name" value="STAS domain"/>
    <property type="match status" value="1"/>
</dbReference>
<evidence type="ECO:0000256" key="1">
    <source>
        <dbReference type="ARBA" id="ARBA00004141"/>
    </source>
</evidence>
<feature type="transmembrane region" description="Helical" evidence="6">
    <location>
        <begin position="98"/>
        <end position="121"/>
    </location>
</feature>
<accession>A0ABU3SFN1</accession>
<feature type="transmembrane region" description="Helical" evidence="6">
    <location>
        <begin position="381"/>
        <end position="412"/>
    </location>
</feature>
<organism evidence="8 9">
    <name type="scientific">Bosea rubneri</name>
    <dbReference type="NCBI Taxonomy" id="3075434"/>
    <lineage>
        <taxon>Bacteria</taxon>
        <taxon>Pseudomonadati</taxon>
        <taxon>Pseudomonadota</taxon>
        <taxon>Alphaproteobacteria</taxon>
        <taxon>Hyphomicrobiales</taxon>
        <taxon>Boseaceae</taxon>
        <taxon>Bosea</taxon>
    </lineage>
</organism>
<keyword evidence="4 6" id="KW-0472">Membrane</keyword>
<dbReference type="EMBL" id="JAWDID010000071">
    <property type="protein sequence ID" value="MDU0343506.1"/>
    <property type="molecule type" value="Genomic_DNA"/>
</dbReference>
<dbReference type="Pfam" id="PF00916">
    <property type="entry name" value="Sulfate_transp"/>
    <property type="match status" value="1"/>
</dbReference>
<protein>
    <submittedName>
        <fullName evidence="8">SulP family inorganic anion transporter</fullName>
    </submittedName>
</protein>
<dbReference type="RefSeq" id="WP_316021217.1">
    <property type="nucleotide sequence ID" value="NZ_JAWDID010000071.1"/>
</dbReference>
<feature type="transmembrane region" description="Helical" evidence="6">
    <location>
        <begin position="133"/>
        <end position="155"/>
    </location>
</feature>
<evidence type="ECO:0000256" key="6">
    <source>
        <dbReference type="SAM" id="Phobius"/>
    </source>
</evidence>
<dbReference type="CDD" id="cd07042">
    <property type="entry name" value="STAS_SulP_like_sulfate_transporter"/>
    <property type="match status" value="1"/>
</dbReference>
<dbReference type="InterPro" id="IPR002645">
    <property type="entry name" value="STAS_dom"/>
</dbReference>
<dbReference type="SUPFAM" id="SSF52091">
    <property type="entry name" value="SpoIIaa-like"/>
    <property type="match status" value="1"/>
</dbReference>
<keyword evidence="2 6" id="KW-0812">Transmembrane</keyword>
<feature type="transmembrane region" description="Helical" evidence="6">
    <location>
        <begin position="175"/>
        <end position="194"/>
    </location>
</feature>
<feature type="transmembrane region" description="Helical" evidence="6">
    <location>
        <begin position="352"/>
        <end position="369"/>
    </location>
</feature>
<evidence type="ECO:0000259" key="7">
    <source>
        <dbReference type="PROSITE" id="PS50801"/>
    </source>
</evidence>
<comment type="subcellular location">
    <subcellularLocation>
        <location evidence="1">Membrane</location>
        <topology evidence="1">Multi-pass membrane protein</topology>
    </subcellularLocation>
</comment>
<name>A0ABU3SFN1_9HYPH</name>
<dbReference type="Proteomes" id="UP001254257">
    <property type="component" value="Unassembled WGS sequence"/>
</dbReference>
<evidence type="ECO:0000256" key="3">
    <source>
        <dbReference type="ARBA" id="ARBA00022989"/>
    </source>
</evidence>
<feature type="transmembrane region" description="Helical" evidence="6">
    <location>
        <begin position="324"/>
        <end position="340"/>
    </location>
</feature>
<evidence type="ECO:0000256" key="2">
    <source>
        <dbReference type="ARBA" id="ARBA00022692"/>
    </source>
</evidence>
<evidence type="ECO:0000313" key="9">
    <source>
        <dbReference type="Proteomes" id="UP001254257"/>
    </source>
</evidence>
<dbReference type="InterPro" id="IPR001902">
    <property type="entry name" value="SLC26A/SulP_fam"/>
</dbReference>
<dbReference type="InterPro" id="IPR036513">
    <property type="entry name" value="STAS_dom_sf"/>
</dbReference>
<comment type="caution">
    <text evidence="8">The sequence shown here is derived from an EMBL/GenBank/DDBJ whole genome shotgun (WGS) entry which is preliminary data.</text>
</comment>
<reference evidence="8 9" key="1">
    <citation type="submission" date="2023-09" db="EMBL/GenBank/DDBJ databases">
        <title>Whole genome shotgun sequencing (WGS) of Bosea sp. ZW T0_25, isolated from stored onions (Allium cepa).</title>
        <authorList>
            <person name="Stoll D.A."/>
            <person name="Huch M."/>
        </authorList>
    </citation>
    <scope>NUCLEOTIDE SEQUENCE [LARGE SCALE GENOMIC DNA]</scope>
    <source>
        <strain evidence="8 9">ZW T0_25</strain>
    </source>
</reference>
<feature type="compositionally biased region" description="Gly residues" evidence="5">
    <location>
        <begin position="568"/>
        <end position="581"/>
    </location>
</feature>
<evidence type="ECO:0000313" key="8">
    <source>
        <dbReference type="EMBL" id="MDU0343506.1"/>
    </source>
</evidence>
<dbReference type="PANTHER" id="PTHR11814">
    <property type="entry name" value="SULFATE TRANSPORTER"/>
    <property type="match status" value="1"/>
</dbReference>
<keyword evidence="3 6" id="KW-1133">Transmembrane helix</keyword>
<evidence type="ECO:0000256" key="4">
    <source>
        <dbReference type="ARBA" id="ARBA00023136"/>
    </source>
</evidence>
<dbReference type="InterPro" id="IPR011547">
    <property type="entry name" value="SLC26A/SulP_dom"/>
</dbReference>
<dbReference type="Pfam" id="PF01740">
    <property type="entry name" value="STAS"/>
    <property type="match status" value="1"/>
</dbReference>
<evidence type="ECO:0000256" key="5">
    <source>
        <dbReference type="SAM" id="MobiDB-lite"/>
    </source>
</evidence>